<evidence type="ECO:0000313" key="4">
    <source>
        <dbReference type="Proteomes" id="UP000823860"/>
    </source>
</evidence>
<dbReference type="PROSITE" id="PS50022">
    <property type="entry name" value="FA58C_3"/>
    <property type="match status" value="1"/>
</dbReference>
<feature type="domain" description="F5/8 type C" evidence="2">
    <location>
        <begin position="109"/>
        <end position="282"/>
    </location>
</feature>
<reference evidence="3" key="1">
    <citation type="journal article" date="2021" name="PeerJ">
        <title>Extensive microbial diversity within the chicken gut microbiome revealed by metagenomics and culture.</title>
        <authorList>
            <person name="Gilroy R."/>
            <person name="Ravi A."/>
            <person name="Getino M."/>
            <person name="Pursley I."/>
            <person name="Horton D.L."/>
            <person name="Alikhan N.F."/>
            <person name="Baker D."/>
            <person name="Gharbi K."/>
            <person name="Hall N."/>
            <person name="Watson M."/>
            <person name="Adriaenssens E.M."/>
            <person name="Foster-Nyarko E."/>
            <person name="Jarju S."/>
            <person name="Secka A."/>
            <person name="Antonio M."/>
            <person name="Oren A."/>
            <person name="Chaudhuri R.R."/>
            <person name="La Ragione R."/>
            <person name="Hildebrand F."/>
            <person name="Pallen M.J."/>
        </authorList>
    </citation>
    <scope>NUCLEOTIDE SEQUENCE</scope>
    <source>
        <strain evidence="3">ChiHecec1B25-7008</strain>
    </source>
</reference>
<protein>
    <submittedName>
        <fullName evidence="3">Discoidin domain-containing protein</fullName>
    </submittedName>
</protein>
<reference evidence="3" key="2">
    <citation type="submission" date="2021-04" db="EMBL/GenBank/DDBJ databases">
        <authorList>
            <person name="Gilroy R."/>
        </authorList>
    </citation>
    <scope>NUCLEOTIDE SEQUENCE</scope>
    <source>
        <strain evidence="3">ChiHecec1B25-7008</strain>
    </source>
</reference>
<evidence type="ECO:0000256" key="1">
    <source>
        <dbReference type="SAM" id="SignalP"/>
    </source>
</evidence>
<gene>
    <name evidence="3" type="ORF">H9785_01255</name>
</gene>
<sequence>MKRISYLCLVLLTLVFWGCSETEQPYVGYVEIQWRGILPAASGSTTTVTADTDITSDIVVESIDFGDAESEWCMASVSGKDILVTATETNNTGAERTATVQVRYGYWVTSFIVLQVCEGQTTIQHDWATWTATGNSVEPGDGGGYPSLFTEDRTTFWHSQYSGDAPGLPYWIVVDMQEELEVVRFDIGRRYYAGTGNNYGTVKTLNIYASTDNETFTQVGGFTFELPWTAPDGTVVTSATSPLIPAFEQIDLDAPITARYIRLDITETNMSNNACQIAYFKAYGPIE</sequence>
<dbReference type="AlphaFoldDB" id="A0A9D2KRT8"/>
<name>A0A9D2KRT8_9BACE</name>
<feature type="signal peptide" evidence="1">
    <location>
        <begin position="1"/>
        <end position="22"/>
    </location>
</feature>
<evidence type="ECO:0000259" key="2">
    <source>
        <dbReference type="PROSITE" id="PS50022"/>
    </source>
</evidence>
<feature type="chain" id="PRO_5039401183" evidence="1">
    <location>
        <begin position="23"/>
        <end position="287"/>
    </location>
</feature>
<keyword evidence="1" id="KW-0732">Signal</keyword>
<comment type="caution">
    <text evidence="3">The sequence shown here is derived from an EMBL/GenBank/DDBJ whole genome shotgun (WGS) entry which is preliminary data.</text>
</comment>
<accession>A0A9D2KRT8</accession>
<dbReference type="Pfam" id="PF00754">
    <property type="entry name" value="F5_F8_type_C"/>
    <property type="match status" value="1"/>
</dbReference>
<proteinExistence type="predicted"/>
<organism evidence="3 4">
    <name type="scientific">Candidatus Bacteroides intestinavium</name>
    <dbReference type="NCBI Taxonomy" id="2838469"/>
    <lineage>
        <taxon>Bacteria</taxon>
        <taxon>Pseudomonadati</taxon>
        <taxon>Bacteroidota</taxon>
        <taxon>Bacteroidia</taxon>
        <taxon>Bacteroidales</taxon>
        <taxon>Bacteroidaceae</taxon>
        <taxon>Bacteroides</taxon>
    </lineage>
</organism>
<dbReference type="SUPFAM" id="SSF49785">
    <property type="entry name" value="Galactose-binding domain-like"/>
    <property type="match status" value="1"/>
</dbReference>
<dbReference type="Proteomes" id="UP000823860">
    <property type="component" value="Unassembled WGS sequence"/>
</dbReference>
<evidence type="ECO:0000313" key="3">
    <source>
        <dbReference type="EMBL" id="HJA82592.1"/>
    </source>
</evidence>
<dbReference type="EMBL" id="DWZE01000015">
    <property type="protein sequence ID" value="HJA82592.1"/>
    <property type="molecule type" value="Genomic_DNA"/>
</dbReference>
<dbReference type="InterPro" id="IPR008979">
    <property type="entry name" value="Galactose-bd-like_sf"/>
</dbReference>
<dbReference type="InterPro" id="IPR000421">
    <property type="entry name" value="FA58C"/>
</dbReference>
<dbReference type="Gene3D" id="2.60.120.260">
    <property type="entry name" value="Galactose-binding domain-like"/>
    <property type="match status" value="1"/>
</dbReference>